<feature type="domain" description="Bacterial sugar transferase" evidence="8">
    <location>
        <begin position="326"/>
        <end position="511"/>
    </location>
</feature>
<sequence length="517" mass="56426">MTIDRDVAEVSDLDRDAEVLEEQFSGPPPRTRETDRFHVDIPRPRRGAAARWQDGLNTRALVHDLVAVGLGVGLGYFLRFDRAVEVDLLEPRGGLYVLLSVVLVEAWVLALGLAGSRRPEVLGSGREEYVRAARASLALFGLVAVICFLAKFDLARSYVAVTLPVGLVLVLLGRWLLQRRLHEMRRRGECRRRTVLAGSHEAVRDLGRRIERAHHAGFEVIGVCVRGGPGTPSPVDGVPVLGEVGQAADVAASVDADVVAVTAHEEATPASLKQLAWDLEPTGAKLVVVPGLADVAAPRLVVTPLDGVPVLQVSHPGYTGLQHVAKRAFDVVGSLTILTVALLPLVICAVLVKATSRGPVFFTQQRVGLNGELFTLYKFRSMRQGAEAELVAALGGEVGAFYKPRDDPRVTAVGRVLRKYSIDEFPQLLNVLKGDMSLVGPRPQIADEVRHYDDMWKRRLFVKPGMTGLWQVSGRNDLPVDQSVRLDLYYVENWSLLGDVGILLRTAREVVMPSGAY</sequence>
<keyword evidence="10" id="KW-1185">Reference proteome</keyword>
<evidence type="ECO:0000256" key="7">
    <source>
        <dbReference type="SAM" id="Phobius"/>
    </source>
</evidence>
<protein>
    <submittedName>
        <fullName evidence="9">Sugar transferase</fullName>
    </submittedName>
</protein>
<keyword evidence="5 7" id="KW-1133">Transmembrane helix</keyword>
<name>A0ABN2NA44_9MICO</name>
<feature type="transmembrane region" description="Helical" evidence="7">
    <location>
        <begin position="60"/>
        <end position="78"/>
    </location>
</feature>
<gene>
    <name evidence="9" type="ORF">GCM10009751_16820</name>
</gene>
<feature type="transmembrane region" description="Helical" evidence="7">
    <location>
        <begin position="331"/>
        <end position="352"/>
    </location>
</feature>
<dbReference type="Pfam" id="PF02397">
    <property type="entry name" value="Bac_transf"/>
    <property type="match status" value="1"/>
</dbReference>
<evidence type="ECO:0000256" key="1">
    <source>
        <dbReference type="ARBA" id="ARBA00004141"/>
    </source>
</evidence>
<evidence type="ECO:0000256" key="2">
    <source>
        <dbReference type="ARBA" id="ARBA00006464"/>
    </source>
</evidence>
<accession>A0ABN2NA44</accession>
<reference evidence="9 10" key="1">
    <citation type="journal article" date="2019" name="Int. J. Syst. Evol. Microbiol.">
        <title>The Global Catalogue of Microorganisms (GCM) 10K type strain sequencing project: providing services to taxonomists for standard genome sequencing and annotation.</title>
        <authorList>
            <consortium name="The Broad Institute Genomics Platform"/>
            <consortium name="The Broad Institute Genome Sequencing Center for Infectious Disease"/>
            <person name="Wu L."/>
            <person name="Ma J."/>
        </authorList>
    </citation>
    <scope>NUCLEOTIDE SEQUENCE [LARGE SCALE GENOMIC DNA]</scope>
    <source>
        <strain evidence="9 10">JCM 14326</strain>
    </source>
</reference>
<dbReference type="PANTHER" id="PTHR30576:SF10">
    <property type="entry name" value="SLL5057 PROTEIN"/>
    <property type="match status" value="1"/>
</dbReference>
<evidence type="ECO:0000256" key="4">
    <source>
        <dbReference type="ARBA" id="ARBA00022692"/>
    </source>
</evidence>
<proteinExistence type="inferred from homology"/>
<evidence type="ECO:0000313" key="10">
    <source>
        <dbReference type="Proteomes" id="UP001501094"/>
    </source>
</evidence>
<feature type="transmembrane region" description="Helical" evidence="7">
    <location>
        <begin position="135"/>
        <end position="152"/>
    </location>
</feature>
<evidence type="ECO:0000256" key="6">
    <source>
        <dbReference type="ARBA" id="ARBA00023136"/>
    </source>
</evidence>
<keyword evidence="4 7" id="KW-0812">Transmembrane</keyword>
<keyword evidence="3 9" id="KW-0808">Transferase</keyword>
<dbReference type="GO" id="GO:0016740">
    <property type="term" value="F:transferase activity"/>
    <property type="evidence" value="ECO:0007669"/>
    <property type="project" value="UniProtKB-KW"/>
</dbReference>
<dbReference type="Proteomes" id="UP001501094">
    <property type="component" value="Unassembled WGS sequence"/>
</dbReference>
<dbReference type="Gene3D" id="3.40.50.720">
    <property type="entry name" value="NAD(P)-binding Rossmann-like Domain"/>
    <property type="match status" value="1"/>
</dbReference>
<keyword evidence="6 7" id="KW-0472">Membrane</keyword>
<evidence type="ECO:0000259" key="8">
    <source>
        <dbReference type="Pfam" id="PF02397"/>
    </source>
</evidence>
<comment type="caution">
    <text evidence="9">The sequence shown here is derived from an EMBL/GenBank/DDBJ whole genome shotgun (WGS) entry which is preliminary data.</text>
</comment>
<dbReference type="PANTHER" id="PTHR30576">
    <property type="entry name" value="COLANIC BIOSYNTHESIS UDP-GLUCOSE LIPID CARRIER TRANSFERASE"/>
    <property type="match status" value="1"/>
</dbReference>
<comment type="subcellular location">
    <subcellularLocation>
        <location evidence="1">Membrane</location>
        <topology evidence="1">Multi-pass membrane protein</topology>
    </subcellularLocation>
</comment>
<organism evidence="9 10">
    <name type="scientific">Myceligenerans crystallogenes</name>
    <dbReference type="NCBI Taxonomy" id="316335"/>
    <lineage>
        <taxon>Bacteria</taxon>
        <taxon>Bacillati</taxon>
        <taxon>Actinomycetota</taxon>
        <taxon>Actinomycetes</taxon>
        <taxon>Micrococcales</taxon>
        <taxon>Promicromonosporaceae</taxon>
        <taxon>Myceligenerans</taxon>
    </lineage>
</organism>
<dbReference type="InterPro" id="IPR003362">
    <property type="entry name" value="Bact_transf"/>
</dbReference>
<evidence type="ECO:0000256" key="3">
    <source>
        <dbReference type="ARBA" id="ARBA00022679"/>
    </source>
</evidence>
<dbReference type="InterPro" id="IPR017475">
    <property type="entry name" value="EPS_sugar_tfrase"/>
</dbReference>
<dbReference type="EMBL" id="BAAANL010000003">
    <property type="protein sequence ID" value="GAA1859972.1"/>
    <property type="molecule type" value="Genomic_DNA"/>
</dbReference>
<dbReference type="NCBIfam" id="TIGR03025">
    <property type="entry name" value="EPS_sugtrans"/>
    <property type="match status" value="1"/>
</dbReference>
<feature type="transmembrane region" description="Helical" evidence="7">
    <location>
        <begin position="93"/>
        <end position="114"/>
    </location>
</feature>
<evidence type="ECO:0000313" key="9">
    <source>
        <dbReference type="EMBL" id="GAA1859972.1"/>
    </source>
</evidence>
<evidence type="ECO:0000256" key="5">
    <source>
        <dbReference type="ARBA" id="ARBA00022989"/>
    </source>
</evidence>
<feature type="transmembrane region" description="Helical" evidence="7">
    <location>
        <begin position="158"/>
        <end position="177"/>
    </location>
</feature>
<dbReference type="Pfam" id="PF13727">
    <property type="entry name" value="CoA_binding_3"/>
    <property type="match status" value="1"/>
</dbReference>
<comment type="similarity">
    <text evidence="2">Belongs to the bacterial sugar transferase family.</text>
</comment>
<dbReference type="RefSeq" id="WP_344101539.1">
    <property type="nucleotide sequence ID" value="NZ_BAAANL010000003.1"/>
</dbReference>